<dbReference type="Gene3D" id="1.25.40.10">
    <property type="entry name" value="Tetratricopeptide repeat domain"/>
    <property type="match status" value="1"/>
</dbReference>
<gene>
    <name evidence="1" type="ORF">Aple_071740</name>
</gene>
<dbReference type="Pfam" id="PF13424">
    <property type="entry name" value="TPR_12"/>
    <property type="match status" value="1"/>
</dbReference>
<comment type="caution">
    <text evidence="1">The sequence shown here is derived from an EMBL/GenBank/DDBJ whole genome shotgun (WGS) entry which is preliminary data.</text>
</comment>
<name>A0A5M3XST4_9ACTN</name>
<reference evidence="1 2" key="1">
    <citation type="submission" date="2019-10" db="EMBL/GenBank/DDBJ databases">
        <title>Whole genome shotgun sequence of Acrocarpospora pleiomorpha NBRC 16267.</title>
        <authorList>
            <person name="Ichikawa N."/>
            <person name="Kimura A."/>
            <person name="Kitahashi Y."/>
            <person name="Komaki H."/>
            <person name="Oguchi A."/>
        </authorList>
    </citation>
    <scope>NUCLEOTIDE SEQUENCE [LARGE SCALE GENOMIC DNA]</scope>
    <source>
        <strain evidence="1 2">NBRC 16267</strain>
    </source>
</reference>
<accession>A0A5M3XST4</accession>
<evidence type="ECO:0000313" key="2">
    <source>
        <dbReference type="Proteomes" id="UP000377595"/>
    </source>
</evidence>
<dbReference type="InterPro" id="IPR011990">
    <property type="entry name" value="TPR-like_helical_dom_sf"/>
</dbReference>
<organism evidence="1 2">
    <name type="scientific">Acrocarpospora pleiomorpha</name>
    <dbReference type="NCBI Taxonomy" id="90975"/>
    <lineage>
        <taxon>Bacteria</taxon>
        <taxon>Bacillati</taxon>
        <taxon>Actinomycetota</taxon>
        <taxon>Actinomycetes</taxon>
        <taxon>Streptosporangiales</taxon>
        <taxon>Streptosporangiaceae</taxon>
        <taxon>Acrocarpospora</taxon>
    </lineage>
</organism>
<keyword evidence="2" id="KW-1185">Reference proteome</keyword>
<protein>
    <submittedName>
        <fullName evidence="1">Uncharacterized protein</fullName>
    </submittedName>
</protein>
<dbReference type="EMBL" id="BLAF01000050">
    <property type="protein sequence ID" value="GES24275.1"/>
    <property type="molecule type" value="Genomic_DNA"/>
</dbReference>
<dbReference type="Proteomes" id="UP000377595">
    <property type="component" value="Unassembled WGS sequence"/>
</dbReference>
<dbReference type="AlphaFoldDB" id="A0A5M3XST4"/>
<proteinExistence type="predicted"/>
<sequence>MELLPQSERKKFHAVVLDFADLSGSPLDTAVEFYRQYHSLVKTRLHRFELVWASMFHARGQMASIDFHGKSALPDSGGDLADLAAGVLDAVGHVPFVGLVPPVLKLGARVVSTLGDRRRLEIIREWFADHLQAKAGANLREALLATPPEKLEALIPEALAADLLERQESADESSGLLVISDRYDAVTIGRVSHVDRSTFIYRLADRLRVVNANALFVISGQHSLRWSDGSAGEVWQDLFEEHELLPFDSGESIGYIEARGIRDERLTERLHLISRGCPALLAAALDLIQDEDMTAAWQSLDELRDDLGRLNPASEEGRGVFFSWYVRRLRATLSARDDRYFDLVVAGSVLRSFDPALLGIVLTTMEPIPALDAIGRYSFLEELATSTAGRVPLRQRRYRIHGLVRQAVALSELYQDGVRAGHRRAREHFAMLTDDPATDSDVQRYALASVYYHETCLNPDAGLRRCEDAFRRFIDMHDLTQCDYIIEALYDAPLVDPETRAQLLVLDSRRRRARHEYREAIESLSDARSRVVSLAAPTPVSVDIMRNLAECYRLCGEPHNAYAAWDELWEAGTLLNDPGVQFVAAEGQLRSRIDHDELREAAALVDRTVRLLDGLENRGGSRVYPYLSETLLLRRGHLERQFSRICRFTGDYVGAYRHAQNALEIYRSLNDEYHAAYALLALGHASRAQGDFASAIRAGETASAIFEQSLTAGSTMNRHGDPDAVGVFKVMQLLLLAHLAEDIGVEWPGPRPDVPPSPLLIRQALRRNEAEARRLISLNDDRLVDPYAPIWGRFALGEIARWRANATRDPEERGEYTADAQAEYEAAIASCEKIGGRAEAASARIALADLLRFVDDSESRGTAVSLAHRALSDGVQSDYPWIIFHAAIELSQLDPNDRAIWIDLASDACRRINHPLSPSPFRDLLTAVADSGASPAPPVRLVTP</sequence>
<dbReference type="SUPFAM" id="SSF48452">
    <property type="entry name" value="TPR-like"/>
    <property type="match status" value="1"/>
</dbReference>
<evidence type="ECO:0000313" key="1">
    <source>
        <dbReference type="EMBL" id="GES24275.1"/>
    </source>
</evidence>